<feature type="transmembrane region" description="Helical" evidence="7">
    <location>
        <begin position="28"/>
        <end position="48"/>
    </location>
</feature>
<accession>Q2RVQ3</accession>
<dbReference type="InterPro" id="IPR005115">
    <property type="entry name" value="Gly_transporter"/>
</dbReference>
<dbReference type="KEGG" id="rru:Rru_A0991"/>
<proteinExistence type="inferred from homology"/>
<evidence type="ECO:0000256" key="2">
    <source>
        <dbReference type="ARBA" id="ARBA00008193"/>
    </source>
</evidence>
<gene>
    <name evidence="9" type="ordered locus">Rru_A0991</name>
</gene>
<evidence type="ECO:0000259" key="8">
    <source>
        <dbReference type="Pfam" id="PF03458"/>
    </source>
</evidence>
<dbReference type="Pfam" id="PF03458">
    <property type="entry name" value="Gly_transporter"/>
    <property type="match status" value="2"/>
</dbReference>
<reference evidence="9 10" key="1">
    <citation type="journal article" date="2011" name="Stand. Genomic Sci.">
        <title>Complete genome sequence of Rhodospirillum rubrum type strain (S1).</title>
        <authorList>
            <person name="Munk A.C."/>
            <person name="Copeland A."/>
            <person name="Lucas S."/>
            <person name="Lapidus A."/>
            <person name="Del Rio T.G."/>
            <person name="Barry K."/>
            <person name="Detter J.C."/>
            <person name="Hammon N."/>
            <person name="Israni S."/>
            <person name="Pitluck S."/>
            <person name="Brettin T."/>
            <person name="Bruce D."/>
            <person name="Han C."/>
            <person name="Tapia R."/>
            <person name="Gilna P."/>
            <person name="Schmutz J."/>
            <person name="Larimer F."/>
            <person name="Land M."/>
            <person name="Kyrpides N.C."/>
            <person name="Mavromatis K."/>
            <person name="Richardson P."/>
            <person name="Rohde M."/>
            <person name="Goker M."/>
            <person name="Klenk H.P."/>
            <person name="Zhang Y."/>
            <person name="Roberts G.P."/>
            <person name="Reslewic S."/>
            <person name="Schwartz D.C."/>
        </authorList>
    </citation>
    <scope>NUCLEOTIDE SEQUENCE [LARGE SCALE GENOMIC DNA]</scope>
    <source>
        <strain evidence="10">ATCC 11170 / ATH 1.1.1 / DSM 467 / LMG 4362 / NCIMB 8255 / S1</strain>
    </source>
</reference>
<feature type="transmembrane region" description="Helical" evidence="7">
    <location>
        <begin position="141"/>
        <end position="162"/>
    </location>
</feature>
<evidence type="ECO:0000256" key="1">
    <source>
        <dbReference type="ARBA" id="ARBA00004651"/>
    </source>
</evidence>
<evidence type="ECO:0000256" key="6">
    <source>
        <dbReference type="ARBA" id="ARBA00023136"/>
    </source>
</evidence>
<keyword evidence="6 7" id="KW-0472">Membrane</keyword>
<feature type="transmembrane region" description="Helical" evidence="7">
    <location>
        <begin position="88"/>
        <end position="105"/>
    </location>
</feature>
<name>Q2RVQ3_RHORT</name>
<dbReference type="Proteomes" id="UP000001929">
    <property type="component" value="Chromosome"/>
</dbReference>
<feature type="transmembrane region" description="Helical" evidence="7">
    <location>
        <begin position="201"/>
        <end position="221"/>
    </location>
</feature>
<dbReference type="STRING" id="269796.Rru_A0991"/>
<feature type="domain" description="Glycine transporter" evidence="8">
    <location>
        <begin position="116"/>
        <end position="190"/>
    </location>
</feature>
<dbReference type="PANTHER" id="PTHR30506:SF3">
    <property type="entry name" value="UPF0126 INNER MEMBRANE PROTEIN YADS-RELATED"/>
    <property type="match status" value="1"/>
</dbReference>
<evidence type="ECO:0000313" key="10">
    <source>
        <dbReference type="Proteomes" id="UP000001929"/>
    </source>
</evidence>
<evidence type="ECO:0000313" key="9">
    <source>
        <dbReference type="EMBL" id="ABC21792.1"/>
    </source>
</evidence>
<keyword evidence="4 7" id="KW-0812">Transmembrane</keyword>
<dbReference type="PANTHER" id="PTHR30506">
    <property type="entry name" value="INNER MEMBRANE PROTEIN"/>
    <property type="match status" value="1"/>
</dbReference>
<comment type="subcellular location">
    <subcellularLocation>
        <location evidence="1">Cell membrane</location>
        <topology evidence="1">Multi-pass membrane protein</topology>
    </subcellularLocation>
</comment>
<feature type="domain" description="Glycine transporter" evidence="8">
    <location>
        <begin position="31"/>
        <end position="105"/>
    </location>
</feature>
<dbReference type="EMBL" id="CP000230">
    <property type="protein sequence ID" value="ABC21792.1"/>
    <property type="molecule type" value="Genomic_DNA"/>
</dbReference>
<dbReference type="HOGENOM" id="CLU_064906_2_2_5"/>
<organism evidence="9 10">
    <name type="scientific">Rhodospirillum rubrum (strain ATCC 11170 / ATH 1.1.1 / DSM 467 / LMG 4362 / NCIMB 8255 / S1)</name>
    <dbReference type="NCBI Taxonomy" id="269796"/>
    <lineage>
        <taxon>Bacteria</taxon>
        <taxon>Pseudomonadati</taxon>
        <taxon>Pseudomonadota</taxon>
        <taxon>Alphaproteobacteria</taxon>
        <taxon>Rhodospirillales</taxon>
        <taxon>Rhodospirillaceae</taxon>
        <taxon>Rhodospirillum</taxon>
    </lineage>
</organism>
<protein>
    <recommendedName>
        <fullName evidence="8">Glycine transporter domain-containing protein</fullName>
    </recommendedName>
</protein>
<evidence type="ECO:0000256" key="3">
    <source>
        <dbReference type="ARBA" id="ARBA00022475"/>
    </source>
</evidence>
<dbReference type="GO" id="GO:0005886">
    <property type="term" value="C:plasma membrane"/>
    <property type="evidence" value="ECO:0007669"/>
    <property type="project" value="UniProtKB-SubCell"/>
</dbReference>
<sequence>MALSPTPTVFPFVSRGERGFLERGMDPVLTWLDTFGLIVFAVSGGLVAARKGMDIVGFALMATVTGIGGGTFRDMVLGMTPVFWVREPHYLVVCLAVGILTWFVAHRLDSRQRALLWADAIGIAFFTVVGTQVGLRAEAGISVALLMGVMTACFGGIVRDLLAGEPSLILQREIYITACVAGACAYLLFDAMGAGEGVSGVVSFCVTFLVRGAALAFGLSLPGYRDKIDRSQGGTGKG</sequence>
<dbReference type="PATRIC" id="fig|269796.9.peg.1046"/>
<keyword evidence="3" id="KW-1003">Cell membrane</keyword>
<dbReference type="AlphaFoldDB" id="Q2RVQ3"/>
<evidence type="ECO:0000256" key="7">
    <source>
        <dbReference type="SAM" id="Phobius"/>
    </source>
</evidence>
<comment type="similarity">
    <text evidence="2">Belongs to the UPF0126 family.</text>
</comment>
<feature type="transmembrane region" description="Helical" evidence="7">
    <location>
        <begin position="114"/>
        <end position="135"/>
    </location>
</feature>
<keyword evidence="10" id="KW-1185">Reference proteome</keyword>
<dbReference type="EnsemblBacteria" id="ABC21792">
    <property type="protein sequence ID" value="ABC21792"/>
    <property type="gene ID" value="Rru_A0991"/>
</dbReference>
<evidence type="ECO:0000256" key="5">
    <source>
        <dbReference type="ARBA" id="ARBA00022989"/>
    </source>
</evidence>
<dbReference type="eggNOG" id="COG2860">
    <property type="taxonomic scope" value="Bacteria"/>
</dbReference>
<evidence type="ECO:0000256" key="4">
    <source>
        <dbReference type="ARBA" id="ARBA00022692"/>
    </source>
</evidence>
<feature type="transmembrane region" description="Helical" evidence="7">
    <location>
        <begin position="174"/>
        <end position="195"/>
    </location>
</feature>
<feature type="transmembrane region" description="Helical" evidence="7">
    <location>
        <begin position="55"/>
        <end position="76"/>
    </location>
</feature>
<keyword evidence="5 7" id="KW-1133">Transmembrane helix</keyword>
<dbReference type="PhylomeDB" id="Q2RVQ3"/>